<dbReference type="CDD" id="cd01449">
    <property type="entry name" value="TST_Repeat_2"/>
    <property type="match status" value="1"/>
</dbReference>
<dbReference type="InterPro" id="IPR036873">
    <property type="entry name" value="Rhodanese-like_dom_sf"/>
</dbReference>
<dbReference type="PROSITE" id="PS50206">
    <property type="entry name" value="RHODANESE_3"/>
    <property type="match status" value="2"/>
</dbReference>
<dbReference type="PANTHER" id="PTHR11364:SF27">
    <property type="entry name" value="SULFURTRANSFERASE"/>
    <property type="match status" value="1"/>
</dbReference>
<evidence type="ECO:0000313" key="4">
    <source>
        <dbReference type="EMBL" id="WAR19114.1"/>
    </source>
</evidence>
<proteinExistence type="predicted"/>
<dbReference type="Proteomes" id="UP001164746">
    <property type="component" value="Chromosome 11"/>
</dbReference>
<name>A0ABY7FE29_MYAAR</name>
<protein>
    <submittedName>
        <fullName evidence="4">THTR-like protein</fullName>
    </submittedName>
</protein>
<dbReference type="PANTHER" id="PTHR11364">
    <property type="entry name" value="THIOSULFATE SULFERTANSFERASE"/>
    <property type="match status" value="1"/>
</dbReference>
<evidence type="ECO:0000259" key="3">
    <source>
        <dbReference type="PROSITE" id="PS50206"/>
    </source>
</evidence>
<dbReference type="EMBL" id="CP111022">
    <property type="protein sequence ID" value="WAR19114.1"/>
    <property type="molecule type" value="Genomic_DNA"/>
</dbReference>
<dbReference type="SUPFAM" id="SSF52821">
    <property type="entry name" value="Rhodanese/Cell cycle control phosphatase"/>
    <property type="match status" value="2"/>
</dbReference>
<gene>
    <name evidence="4" type="ORF">MAR_000952</name>
</gene>
<feature type="domain" description="Rhodanese" evidence="3">
    <location>
        <begin position="49"/>
        <end position="143"/>
    </location>
</feature>
<sequence>MRLLHNMRTVVSTQWLREQLGTGNTPTRALRVLDTSFVKNKEIDTYTSAYLEEHIPQSLYFGLHSCVESTPEIPRNLPETHCFQNNMRQLGIWPDTHVVAYDRFGPSSAFRTWWIFRLFGHRKISVLDGGFKKWKAEGFETTKQEPIVARSDVEAQLDRSLMRTYDQMMMNIRTRQEQIADARAPDEPSVMEIATDGGKIPGAKHVGFNELFTEEGTIKSQEELKAMFDAAGLDLNRPMVASCFSGLTACGVAAAAHILGKDIPVYYGSWMEWRARAPEELKCRGCGSCSECDKLVVKVRTAQ</sequence>
<reference evidence="4" key="1">
    <citation type="submission" date="2022-11" db="EMBL/GenBank/DDBJ databases">
        <title>Centuries of genome instability and evolution in soft-shell clam transmissible cancer (bioRxiv).</title>
        <authorList>
            <person name="Hart S.F.M."/>
            <person name="Yonemitsu M.A."/>
            <person name="Giersch R.M."/>
            <person name="Beal B.F."/>
            <person name="Arriagada G."/>
            <person name="Davis B.W."/>
            <person name="Ostrander E.A."/>
            <person name="Goff S.P."/>
            <person name="Metzger M.J."/>
        </authorList>
    </citation>
    <scope>NUCLEOTIDE SEQUENCE</scope>
    <source>
        <strain evidence="4">MELC-2E11</strain>
        <tissue evidence="4">Siphon/mantle</tissue>
    </source>
</reference>
<feature type="domain" description="Rhodanese" evidence="3">
    <location>
        <begin position="173"/>
        <end position="282"/>
    </location>
</feature>
<dbReference type="InterPro" id="IPR001763">
    <property type="entry name" value="Rhodanese-like_dom"/>
</dbReference>
<dbReference type="Gene3D" id="3.40.250.10">
    <property type="entry name" value="Rhodanese-like domain"/>
    <property type="match status" value="2"/>
</dbReference>
<evidence type="ECO:0000313" key="5">
    <source>
        <dbReference type="Proteomes" id="UP001164746"/>
    </source>
</evidence>
<organism evidence="4 5">
    <name type="scientific">Mya arenaria</name>
    <name type="common">Soft-shell clam</name>
    <dbReference type="NCBI Taxonomy" id="6604"/>
    <lineage>
        <taxon>Eukaryota</taxon>
        <taxon>Metazoa</taxon>
        <taxon>Spiralia</taxon>
        <taxon>Lophotrochozoa</taxon>
        <taxon>Mollusca</taxon>
        <taxon>Bivalvia</taxon>
        <taxon>Autobranchia</taxon>
        <taxon>Heteroconchia</taxon>
        <taxon>Euheterodonta</taxon>
        <taxon>Imparidentia</taxon>
        <taxon>Neoheterodontei</taxon>
        <taxon>Myida</taxon>
        <taxon>Myoidea</taxon>
        <taxon>Myidae</taxon>
        <taxon>Mya</taxon>
    </lineage>
</organism>
<keyword evidence="1" id="KW-0808">Transferase</keyword>
<dbReference type="SMART" id="SM00450">
    <property type="entry name" value="RHOD"/>
    <property type="match status" value="2"/>
</dbReference>
<dbReference type="CDD" id="cd01448">
    <property type="entry name" value="TST_Repeat_1"/>
    <property type="match status" value="1"/>
</dbReference>
<evidence type="ECO:0000256" key="2">
    <source>
        <dbReference type="ARBA" id="ARBA00022737"/>
    </source>
</evidence>
<evidence type="ECO:0000256" key="1">
    <source>
        <dbReference type="ARBA" id="ARBA00022679"/>
    </source>
</evidence>
<accession>A0ABY7FE29</accession>
<keyword evidence="2" id="KW-0677">Repeat</keyword>
<keyword evidence="5" id="KW-1185">Reference proteome</keyword>
<dbReference type="InterPro" id="IPR045078">
    <property type="entry name" value="TST/MPST-like"/>
</dbReference>
<dbReference type="Pfam" id="PF00581">
    <property type="entry name" value="Rhodanese"/>
    <property type="match status" value="2"/>
</dbReference>